<dbReference type="OrthoDB" id="10015492at2"/>
<dbReference type="PATRIC" id="fig|570156.3.peg.2683"/>
<feature type="transmembrane region" description="Helical" evidence="1">
    <location>
        <begin position="291"/>
        <end position="310"/>
    </location>
</feature>
<dbReference type="RefSeq" id="WP_054552516.1">
    <property type="nucleotide sequence ID" value="NZ_LJTC01000004.1"/>
</dbReference>
<evidence type="ECO:0000256" key="1">
    <source>
        <dbReference type="SAM" id="Phobius"/>
    </source>
</evidence>
<keyword evidence="1" id="KW-1133">Transmembrane helix</keyword>
<reference evidence="2 3" key="1">
    <citation type="submission" date="2015-09" db="EMBL/GenBank/DDBJ databases">
        <title>Draft Genome Sequence of Pseudoalteromonas lipolytica UCD-48B.</title>
        <authorList>
            <person name="Krusor M."/>
            <person name="Coil D.A."/>
            <person name="Lang J.M."/>
            <person name="Eisen J.A."/>
            <person name="Alexiev A."/>
        </authorList>
    </citation>
    <scope>NUCLEOTIDE SEQUENCE [LARGE SCALE GENOMIC DNA]</scope>
    <source>
        <strain evidence="2 3">UCD-48B</strain>
    </source>
</reference>
<dbReference type="AlphaFoldDB" id="A0A0P7E8T3"/>
<dbReference type="EMBL" id="LJTC01000004">
    <property type="protein sequence ID" value="KPM84261.1"/>
    <property type="molecule type" value="Genomic_DNA"/>
</dbReference>
<feature type="transmembrane region" description="Helical" evidence="1">
    <location>
        <begin position="69"/>
        <end position="88"/>
    </location>
</feature>
<name>A0A0P7E8T3_9GAMM</name>
<proteinExistence type="predicted"/>
<keyword evidence="1" id="KW-0812">Transmembrane</keyword>
<evidence type="ECO:0000313" key="2">
    <source>
        <dbReference type="EMBL" id="KPM84261.1"/>
    </source>
</evidence>
<protein>
    <recommendedName>
        <fullName evidence="4">EpsG family protein</fullName>
    </recommendedName>
</protein>
<dbReference type="Proteomes" id="UP000050378">
    <property type="component" value="Unassembled WGS sequence"/>
</dbReference>
<sequence>MDWHVKKTDYYLFFLKVTLLCILFMVMNFDKSLNADYGNYLANYEHDWWQFELGFEFISYPFKLVGADFLTFWIFSLVLESVLIAILFRNNMIFLFAFPNLLFISQGFLGTQIRFGIAISLFLVIFSFFYKKKQFWFISAFSILFHNAAVVVYFLANSVRYLLNSERNIFLKKNLFWLCGFVICTVFLSLLMDYMLTSFGYDYYVGTKYQEGKSLSSILYLCMSFCLLLFLLCRKVNQEYSEYVYLGFVLVVFSLIFSKSSIISGRFTLVYSIVEPFVLYYFYHHIGKKKYFFPIFVLYCSFCYLKLITFNPKAFL</sequence>
<dbReference type="Pfam" id="PF14897">
    <property type="entry name" value="EpsG"/>
    <property type="match status" value="1"/>
</dbReference>
<comment type="caution">
    <text evidence="2">The sequence shown here is derived from an EMBL/GenBank/DDBJ whole genome shotgun (WGS) entry which is preliminary data.</text>
</comment>
<feature type="transmembrane region" description="Helical" evidence="1">
    <location>
        <begin position="100"/>
        <end position="129"/>
    </location>
</feature>
<gene>
    <name evidence="2" type="ORF">AOG27_08135</name>
</gene>
<feature type="transmembrane region" description="Helical" evidence="1">
    <location>
        <begin position="175"/>
        <end position="195"/>
    </location>
</feature>
<dbReference type="STRING" id="570156.AOG27_08135"/>
<organism evidence="2 3">
    <name type="scientific">Pseudoalteromonas lipolytica</name>
    <dbReference type="NCBI Taxonomy" id="570156"/>
    <lineage>
        <taxon>Bacteria</taxon>
        <taxon>Pseudomonadati</taxon>
        <taxon>Pseudomonadota</taxon>
        <taxon>Gammaproteobacteria</taxon>
        <taxon>Alteromonadales</taxon>
        <taxon>Pseudoalteromonadaceae</taxon>
        <taxon>Pseudoalteromonas</taxon>
    </lineage>
</organism>
<evidence type="ECO:0000313" key="3">
    <source>
        <dbReference type="Proteomes" id="UP000050378"/>
    </source>
</evidence>
<feature type="transmembrane region" description="Helical" evidence="1">
    <location>
        <begin position="215"/>
        <end position="233"/>
    </location>
</feature>
<keyword evidence="1" id="KW-0472">Membrane</keyword>
<feature type="transmembrane region" description="Helical" evidence="1">
    <location>
        <begin position="12"/>
        <end position="29"/>
    </location>
</feature>
<feature type="transmembrane region" description="Helical" evidence="1">
    <location>
        <begin position="135"/>
        <end position="155"/>
    </location>
</feature>
<feature type="transmembrane region" description="Helical" evidence="1">
    <location>
        <begin position="263"/>
        <end position="282"/>
    </location>
</feature>
<evidence type="ECO:0008006" key="4">
    <source>
        <dbReference type="Google" id="ProtNLM"/>
    </source>
</evidence>
<feature type="transmembrane region" description="Helical" evidence="1">
    <location>
        <begin position="240"/>
        <end position="257"/>
    </location>
</feature>
<dbReference type="InterPro" id="IPR049458">
    <property type="entry name" value="EpsG-like"/>
</dbReference>
<accession>A0A0P7E8T3</accession>